<keyword evidence="10" id="KW-1185">Reference proteome</keyword>
<proteinExistence type="predicted"/>
<accession>A0A8J9Y1L2</accession>
<evidence type="ECO:0000313" key="10">
    <source>
        <dbReference type="Proteomes" id="UP000838878"/>
    </source>
</evidence>
<dbReference type="Proteomes" id="UP000838878">
    <property type="component" value="Chromosome 1"/>
</dbReference>
<dbReference type="PANTHER" id="PTHR24243">
    <property type="entry name" value="G-PROTEIN COUPLED RECEPTOR"/>
    <property type="match status" value="1"/>
</dbReference>
<keyword evidence="6" id="KW-0675">Receptor</keyword>
<dbReference type="PRINTS" id="PR00237">
    <property type="entry name" value="GPCRRHODOPSN"/>
</dbReference>
<evidence type="ECO:0000256" key="4">
    <source>
        <dbReference type="ARBA" id="ARBA00023040"/>
    </source>
</evidence>
<evidence type="ECO:0000256" key="6">
    <source>
        <dbReference type="ARBA" id="ARBA00023170"/>
    </source>
</evidence>
<dbReference type="InterPro" id="IPR000276">
    <property type="entry name" value="GPCR_Rhodpsn"/>
</dbReference>
<feature type="transmembrane region" description="Helical" evidence="8">
    <location>
        <begin position="74"/>
        <end position="96"/>
    </location>
</feature>
<evidence type="ECO:0000256" key="7">
    <source>
        <dbReference type="ARBA" id="ARBA00023224"/>
    </source>
</evidence>
<reference evidence="9" key="1">
    <citation type="submission" date="2021-12" db="EMBL/GenBank/DDBJ databases">
        <authorList>
            <person name="Martin H S."/>
        </authorList>
    </citation>
    <scope>NUCLEOTIDE SEQUENCE</scope>
</reference>
<organism evidence="9 10">
    <name type="scientific">Brenthis ino</name>
    <name type="common">lesser marbled fritillary</name>
    <dbReference type="NCBI Taxonomy" id="405034"/>
    <lineage>
        <taxon>Eukaryota</taxon>
        <taxon>Metazoa</taxon>
        <taxon>Ecdysozoa</taxon>
        <taxon>Arthropoda</taxon>
        <taxon>Hexapoda</taxon>
        <taxon>Insecta</taxon>
        <taxon>Pterygota</taxon>
        <taxon>Neoptera</taxon>
        <taxon>Endopterygota</taxon>
        <taxon>Lepidoptera</taxon>
        <taxon>Glossata</taxon>
        <taxon>Ditrysia</taxon>
        <taxon>Papilionoidea</taxon>
        <taxon>Nymphalidae</taxon>
        <taxon>Heliconiinae</taxon>
        <taxon>Argynnini</taxon>
        <taxon>Brenthis</taxon>
    </lineage>
</organism>
<comment type="subcellular location">
    <subcellularLocation>
        <location evidence="1">Membrane</location>
        <topology evidence="1">Multi-pass membrane protein</topology>
    </subcellularLocation>
</comment>
<dbReference type="AlphaFoldDB" id="A0A8J9Y1L2"/>
<keyword evidence="3 8" id="KW-1133">Transmembrane helix</keyword>
<evidence type="ECO:0000256" key="3">
    <source>
        <dbReference type="ARBA" id="ARBA00022989"/>
    </source>
</evidence>
<keyword evidence="7" id="KW-0807">Transducer</keyword>
<feature type="transmembrane region" description="Helical" evidence="8">
    <location>
        <begin position="159"/>
        <end position="184"/>
    </location>
</feature>
<evidence type="ECO:0000313" key="9">
    <source>
        <dbReference type="EMBL" id="CAH0714179.1"/>
    </source>
</evidence>
<sequence>MTALAIERYIAIWHPLLLKSAPAWKRVMKVICSIWIIAICETAPEILTVELIKTPSITVCYTVPSPLARIINGILALVTFIIPLGIMLFVYTMIAFKVSISEKSNSEKKIFNHKDNRRKVNKLVVAVTLSFLICWLPFFTFRLLFFFFDMRGLMQLEKIWGIGYRIILVNSWLCIVLNPILFSLMSTKFRQALKILWITKIKKKENPQISV</sequence>
<keyword evidence="5 8" id="KW-0472">Membrane</keyword>
<dbReference type="EMBL" id="OV170221">
    <property type="protein sequence ID" value="CAH0714179.1"/>
    <property type="molecule type" value="Genomic_DNA"/>
</dbReference>
<dbReference type="SUPFAM" id="SSF81321">
    <property type="entry name" value="Family A G protein-coupled receptor-like"/>
    <property type="match status" value="1"/>
</dbReference>
<dbReference type="OrthoDB" id="5950040at2759"/>
<evidence type="ECO:0000256" key="2">
    <source>
        <dbReference type="ARBA" id="ARBA00022692"/>
    </source>
</evidence>
<dbReference type="GO" id="GO:0004930">
    <property type="term" value="F:G protein-coupled receptor activity"/>
    <property type="evidence" value="ECO:0007669"/>
    <property type="project" value="UniProtKB-KW"/>
</dbReference>
<evidence type="ECO:0000256" key="8">
    <source>
        <dbReference type="SAM" id="Phobius"/>
    </source>
</evidence>
<protein>
    <recommendedName>
        <fullName evidence="11">G-protein coupled receptors family 1 profile domain-containing protein</fullName>
    </recommendedName>
</protein>
<dbReference type="GO" id="GO:0016020">
    <property type="term" value="C:membrane"/>
    <property type="evidence" value="ECO:0007669"/>
    <property type="project" value="UniProtKB-SubCell"/>
</dbReference>
<gene>
    <name evidence="9" type="ORF">BINO364_LOCUS1259</name>
</gene>
<evidence type="ECO:0008006" key="11">
    <source>
        <dbReference type="Google" id="ProtNLM"/>
    </source>
</evidence>
<keyword evidence="2 8" id="KW-0812">Transmembrane</keyword>
<evidence type="ECO:0000256" key="5">
    <source>
        <dbReference type="ARBA" id="ARBA00023136"/>
    </source>
</evidence>
<evidence type="ECO:0000256" key="1">
    <source>
        <dbReference type="ARBA" id="ARBA00004141"/>
    </source>
</evidence>
<name>A0A8J9Y1L2_9NEOP</name>
<keyword evidence="4" id="KW-0297">G-protein coupled receptor</keyword>
<feature type="transmembrane region" description="Helical" evidence="8">
    <location>
        <begin position="123"/>
        <end position="147"/>
    </location>
</feature>
<dbReference type="Pfam" id="PF00001">
    <property type="entry name" value="7tm_1"/>
    <property type="match status" value="1"/>
</dbReference>
<dbReference type="PANTHER" id="PTHR24243:SF208">
    <property type="entry name" value="PYROKININ-1 RECEPTOR"/>
    <property type="match status" value="1"/>
</dbReference>
<feature type="non-terminal residue" evidence="9">
    <location>
        <position position="211"/>
    </location>
</feature>
<dbReference type="Gene3D" id="1.20.1070.10">
    <property type="entry name" value="Rhodopsin 7-helix transmembrane proteins"/>
    <property type="match status" value="1"/>
</dbReference>